<dbReference type="InterPro" id="IPR012338">
    <property type="entry name" value="Beta-lactam/transpept-like"/>
</dbReference>
<protein>
    <submittedName>
        <fullName evidence="1">Uncharacterized protein</fullName>
    </submittedName>
</protein>
<sequence>MRIIQFLLVFLGAAVLVVGSIFWINRDTFISVFQNRAAILEGSEWVEKTYSLGGLIEFMAEQPDHAALFSGPVDMNESHDSPENSGTPVEIRHGSHRIVPGGTLNNIFLLVAYAEQKQNGEIDPGSPVDSEKLQPFYIPGIDRRHQRKFTSWADEHESGPSLQQLVSYLVTSNDPAVADYLFFRLGEEYIFELASEYGGELIEPPVPQFGLRMTALNQTETRTLSGILSELHDKDREDLLNEAVAVARDQWNDPKPVEEKSVDAFQDQRDLHGLYPRLQPDRFAGLLSKIWTGGFISEDISRSLRKMLFTPVEDRLMKPHVTEFAAQFDERMGYMNGWSIARPADDEQPLRVQVIMITDIPAGLWFHMNSNFMIRDFHNRMLYDSSMQNRAFRMLEDNGSESHTLYLQ</sequence>
<name>A0A8J7RPP2_9BACT</name>
<keyword evidence="2" id="KW-1185">Reference proteome</keyword>
<accession>A0A8J7RPP2</accession>
<proteinExistence type="predicted"/>
<reference evidence="1" key="1">
    <citation type="submission" date="2021-02" db="EMBL/GenBank/DDBJ databases">
        <title>Natronogracilivirga saccharolytica gen. nov. sp. nov. a new anaerobic, haloalkiliphilic carbohydrate-fermenting bacterium from soda lake and proposing of Cyclonatronumiaceae fam. nov. in the phylum Balneolaeota.</title>
        <authorList>
            <person name="Zhilina T.N."/>
            <person name="Sorokin D.Y."/>
            <person name="Zavarzina D.G."/>
            <person name="Toshchakov S.V."/>
            <person name="Kublanov I.V."/>
        </authorList>
    </citation>
    <scope>NUCLEOTIDE SEQUENCE</scope>
    <source>
        <strain evidence="1">Z-1702</strain>
    </source>
</reference>
<organism evidence="1 2">
    <name type="scientific">Natronogracilivirga saccharolytica</name>
    <dbReference type="NCBI Taxonomy" id="2812953"/>
    <lineage>
        <taxon>Bacteria</taxon>
        <taxon>Pseudomonadati</taxon>
        <taxon>Balneolota</taxon>
        <taxon>Balneolia</taxon>
        <taxon>Balneolales</taxon>
        <taxon>Cyclonatronaceae</taxon>
        <taxon>Natronogracilivirga</taxon>
    </lineage>
</organism>
<evidence type="ECO:0000313" key="2">
    <source>
        <dbReference type="Proteomes" id="UP000673975"/>
    </source>
</evidence>
<dbReference type="EMBL" id="JAFIDN010000012">
    <property type="protein sequence ID" value="MBP3193639.1"/>
    <property type="molecule type" value="Genomic_DNA"/>
</dbReference>
<comment type="caution">
    <text evidence="1">The sequence shown here is derived from an EMBL/GenBank/DDBJ whole genome shotgun (WGS) entry which is preliminary data.</text>
</comment>
<dbReference type="RefSeq" id="WP_210513094.1">
    <property type="nucleotide sequence ID" value="NZ_JAFIDN010000012.1"/>
</dbReference>
<dbReference type="Proteomes" id="UP000673975">
    <property type="component" value="Unassembled WGS sequence"/>
</dbReference>
<dbReference type="Gene3D" id="3.40.710.10">
    <property type="entry name" value="DD-peptidase/beta-lactamase superfamily"/>
    <property type="match status" value="1"/>
</dbReference>
<dbReference type="AlphaFoldDB" id="A0A8J7RPP2"/>
<evidence type="ECO:0000313" key="1">
    <source>
        <dbReference type="EMBL" id="MBP3193639.1"/>
    </source>
</evidence>
<gene>
    <name evidence="1" type="ORF">NATSA_13260</name>
</gene>